<sequence>MKITTLLLRKKASGEMKLNVKLNVVYGFLFHIAFYYQPMTSQYNPVYCASDSATGTIAYGLEARVKGSSSRSSTSSSMVEFSRFSQKPKWNRLRGVDLMFLSDRLRGVELGGFQLGFGSCSALRS</sequence>
<dbReference type="EMBL" id="CM042047">
    <property type="protein sequence ID" value="KAI3770342.1"/>
    <property type="molecule type" value="Genomic_DNA"/>
</dbReference>
<protein>
    <submittedName>
        <fullName evidence="1">Uncharacterized protein</fullName>
    </submittedName>
</protein>
<name>A0ACB9FGR6_ARCLA</name>
<gene>
    <name evidence="1" type="ORF">L6452_01470</name>
</gene>
<dbReference type="Proteomes" id="UP001055879">
    <property type="component" value="Linkage Group LG01"/>
</dbReference>
<reference evidence="1 2" key="2">
    <citation type="journal article" date="2022" name="Mol. Ecol. Resour.">
        <title>The genomes of chicory, endive, great burdock and yacon provide insights into Asteraceae paleo-polyploidization history and plant inulin production.</title>
        <authorList>
            <person name="Fan W."/>
            <person name="Wang S."/>
            <person name="Wang H."/>
            <person name="Wang A."/>
            <person name="Jiang F."/>
            <person name="Liu H."/>
            <person name="Zhao H."/>
            <person name="Xu D."/>
            <person name="Zhang Y."/>
        </authorList>
    </citation>
    <scope>NUCLEOTIDE SEQUENCE [LARGE SCALE GENOMIC DNA]</scope>
    <source>
        <strain evidence="2">cv. Niubang</strain>
    </source>
</reference>
<accession>A0ACB9FGR6</accession>
<evidence type="ECO:0000313" key="2">
    <source>
        <dbReference type="Proteomes" id="UP001055879"/>
    </source>
</evidence>
<evidence type="ECO:0000313" key="1">
    <source>
        <dbReference type="EMBL" id="KAI3770342.1"/>
    </source>
</evidence>
<reference evidence="2" key="1">
    <citation type="journal article" date="2022" name="Mol. Ecol. Resour.">
        <title>The genomes of chicory, endive, great burdock and yacon provide insights into Asteraceae palaeo-polyploidization history and plant inulin production.</title>
        <authorList>
            <person name="Fan W."/>
            <person name="Wang S."/>
            <person name="Wang H."/>
            <person name="Wang A."/>
            <person name="Jiang F."/>
            <person name="Liu H."/>
            <person name="Zhao H."/>
            <person name="Xu D."/>
            <person name="Zhang Y."/>
        </authorList>
    </citation>
    <scope>NUCLEOTIDE SEQUENCE [LARGE SCALE GENOMIC DNA]</scope>
    <source>
        <strain evidence="2">cv. Niubang</strain>
    </source>
</reference>
<proteinExistence type="predicted"/>
<organism evidence="1 2">
    <name type="scientific">Arctium lappa</name>
    <name type="common">Greater burdock</name>
    <name type="synonym">Lappa major</name>
    <dbReference type="NCBI Taxonomy" id="4217"/>
    <lineage>
        <taxon>Eukaryota</taxon>
        <taxon>Viridiplantae</taxon>
        <taxon>Streptophyta</taxon>
        <taxon>Embryophyta</taxon>
        <taxon>Tracheophyta</taxon>
        <taxon>Spermatophyta</taxon>
        <taxon>Magnoliopsida</taxon>
        <taxon>eudicotyledons</taxon>
        <taxon>Gunneridae</taxon>
        <taxon>Pentapetalae</taxon>
        <taxon>asterids</taxon>
        <taxon>campanulids</taxon>
        <taxon>Asterales</taxon>
        <taxon>Asteraceae</taxon>
        <taxon>Carduoideae</taxon>
        <taxon>Cardueae</taxon>
        <taxon>Arctiinae</taxon>
        <taxon>Arctium</taxon>
    </lineage>
</organism>
<comment type="caution">
    <text evidence="1">The sequence shown here is derived from an EMBL/GenBank/DDBJ whole genome shotgun (WGS) entry which is preliminary data.</text>
</comment>
<keyword evidence="2" id="KW-1185">Reference proteome</keyword>